<evidence type="ECO:0000313" key="9">
    <source>
        <dbReference type="Proteomes" id="UP000837857"/>
    </source>
</evidence>
<protein>
    <recommendedName>
        <fullName evidence="6">Carboxylic ester hydrolase</fullName>
        <ecNumber evidence="6">3.1.1.-</ecNumber>
    </recommendedName>
</protein>
<keyword evidence="4" id="KW-1015">Disulfide bond</keyword>
<evidence type="ECO:0000313" key="8">
    <source>
        <dbReference type="EMBL" id="CAH2064843.1"/>
    </source>
</evidence>
<keyword evidence="5" id="KW-0325">Glycoprotein</keyword>
<evidence type="ECO:0000256" key="5">
    <source>
        <dbReference type="ARBA" id="ARBA00023180"/>
    </source>
</evidence>
<sequence length="543" mass="61361">MNVALVYLLFISAALCSPRLDPLVDTKKGLIRGLQASDGDYAMFLGIPYARVNESNPFGPSHPYPDFEEVFEAYDGSAKCPQIDDNSHQIIGSLDCLRMNVYVPNKASSRNRLPVLVYIHGGVFQVGNGGRDYFGPKYLVRHDVVLVTINYRVGAYGFMCLDTADVPGNQGLKDQLIALRWVRDNIGAFGGDADKVTLGGQSAGSVSVEFHLLSKQEKLFERVILQSGTTLCPWVMEESNGKKLLQVAERLGLDVGDTDAALAFLATVDPELVIAAVSELGLQFLPCVEKEFEGVESVVAEHPVNSAVPNARSVPILVGYTRNEMLFYSKRPAESYQHGLDMFYDNLTMTFDLGEEDRDLEKLVRQFYIGDETLSLELQREITDYESDFTFNYPVHRRVHNYLENAAKVYYYVFSYYGDRNYGKIKRNLTDDGVAHSDDVAYLFDISMLSTEAPTEEDQLVIDRMTTMWTNFVKYGDPIPEATDLLPVKWAPATSDVLHYLDIGSELDLKRRPFHDRMAFWDLFFKMNIHLLKGYRNDIEYKN</sequence>
<dbReference type="Gene3D" id="3.40.50.1820">
    <property type="entry name" value="alpha/beta hydrolase"/>
    <property type="match status" value="1"/>
</dbReference>
<evidence type="ECO:0000256" key="2">
    <source>
        <dbReference type="ARBA" id="ARBA00022487"/>
    </source>
</evidence>
<dbReference type="InterPro" id="IPR002018">
    <property type="entry name" value="CarbesteraseB"/>
</dbReference>
<organism evidence="8 9">
    <name type="scientific">Iphiclides podalirius</name>
    <name type="common">scarce swallowtail</name>
    <dbReference type="NCBI Taxonomy" id="110791"/>
    <lineage>
        <taxon>Eukaryota</taxon>
        <taxon>Metazoa</taxon>
        <taxon>Ecdysozoa</taxon>
        <taxon>Arthropoda</taxon>
        <taxon>Hexapoda</taxon>
        <taxon>Insecta</taxon>
        <taxon>Pterygota</taxon>
        <taxon>Neoptera</taxon>
        <taxon>Endopterygota</taxon>
        <taxon>Lepidoptera</taxon>
        <taxon>Glossata</taxon>
        <taxon>Ditrysia</taxon>
        <taxon>Papilionoidea</taxon>
        <taxon>Papilionidae</taxon>
        <taxon>Papilioninae</taxon>
        <taxon>Iphiclides</taxon>
    </lineage>
</organism>
<evidence type="ECO:0000256" key="1">
    <source>
        <dbReference type="ARBA" id="ARBA00005964"/>
    </source>
</evidence>
<evidence type="ECO:0000256" key="4">
    <source>
        <dbReference type="ARBA" id="ARBA00023157"/>
    </source>
</evidence>
<evidence type="ECO:0000256" key="6">
    <source>
        <dbReference type="RuleBase" id="RU361235"/>
    </source>
</evidence>
<feature type="signal peptide" evidence="6">
    <location>
        <begin position="1"/>
        <end position="16"/>
    </location>
</feature>
<comment type="similarity">
    <text evidence="1 6">Belongs to the type-B carboxylesterase/lipase family.</text>
</comment>
<feature type="chain" id="PRO_5044966117" description="Carboxylic ester hydrolase" evidence="6">
    <location>
        <begin position="17"/>
        <end position="543"/>
    </location>
</feature>
<dbReference type="InterPro" id="IPR019826">
    <property type="entry name" value="Carboxylesterase_B_AS"/>
</dbReference>
<keyword evidence="3 6" id="KW-0378">Hydrolase</keyword>
<dbReference type="PANTHER" id="PTHR43142">
    <property type="entry name" value="CARBOXYLIC ESTER HYDROLASE"/>
    <property type="match status" value="1"/>
</dbReference>
<reference evidence="8" key="1">
    <citation type="submission" date="2022-03" db="EMBL/GenBank/DDBJ databases">
        <authorList>
            <person name="Martin H S."/>
        </authorList>
    </citation>
    <scope>NUCLEOTIDE SEQUENCE</scope>
</reference>
<dbReference type="SUPFAM" id="SSF53474">
    <property type="entry name" value="alpha/beta-Hydrolases"/>
    <property type="match status" value="1"/>
</dbReference>
<evidence type="ECO:0000259" key="7">
    <source>
        <dbReference type="Pfam" id="PF00135"/>
    </source>
</evidence>
<dbReference type="EC" id="3.1.1.-" evidence="6"/>
<gene>
    <name evidence="8" type="ORF">IPOD504_LOCUS12923</name>
</gene>
<evidence type="ECO:0000256" key="3">
    <source>
        <dbReference type="ARBA" id="ARBA00022801"/>
    </source>
</evidence>
<keyword evidence="2" id="KW-0719">Serine esterase</keyword>
<dbReference type="Pfam" id="PF00135">
    <property type="entry name" value="COesterase"/>
    <property type="match status" value="1"/>
</dbReference>
<dbReference type="EMBL" id="OW152842">
    <property type="protein sequence ID" value="CAH2064843.1"/>
    <property type="molecule type" value="Genomic_DNA"/>
</dbReference>
<name>A0ABN8IRB6_9NEOP</name>
<proteinExistence type="inferred from homology"/>
<dbReference type="InterPro" id="IPR029058">
    <property type="entry name" value="AB_hydrolase_fold"/>
</dbReference>
<dbReference type="PROSITE" id="PS00122">
    <property type="entry name" value="CARBOXYLESTERASE_B_1"/>
    <property type="match status" value="1"/>
</dbReference>
<dbReference type="PANTHER" id="PTHR43142:SF1">
    <property type="entry name" value="CARBOXYLIC ESTER HYDROLASE"/>
    <property type="match status" value="1"/>
</dbReference>
<dbReference type="Proteomes" id="UP000837857">
    <property type="component" value="Chromosome 30"/>
</dbReference>
<feature type="non-terminal residue" evidence="8">
    <location>
        <position position="1"/>
    </location>
</feature>
<keyword evidence="6" id="KW-0732">Signal</keyword>
<accession>A0ABN8IRB6</accession>
<feature type="domain" description="Carboxylesterase type B" evidence="7">
    <location>
        <begin position="21"/>
        <end position="521"/>
    </location>
</feature>
<keyword evidence="9" id="KW-1185">Reference proteome</keyword>